<dbReference type="PANTHER" id="PTHR43289:SF34">
    <property type="entry name" value="SERINE_THREONINE-PROTEIN KINASE YBDM-RELATED"/>
    <property type="match status" value="1"/>
</dbReference>
<gene>
    <name evidence="8" type="ORF">KEG57_11045</name>
</gene>
<dbReference type="RefSeq" id="WP_272419701.1">
    <property type="nucleotide sequence ID" value="NZ_JAGTJJ010000003.1"/>
</dbReference>
<evidence type="ECO:0000256" key="2">
    <source>
        <dbReference type="ARBA" id="ARBA00022741"/>
    </source>
</evidence>
<name>A0A9X4ASC0_9BACT</name>
<dbReference type="CDD" id="cd14014">
    <property type="entry name" value="STKc_PknB_like"/>
    <property type="match status" value="1"/>
</dbReference>
<dbReference type="SUPFAM" id="SSF56112">
    <property type="entry name" value="Protein kinase-like (PK-like)"/>
    <property type="match status" value="1"/>
</dbReference>
<feature type="compositionally biased region" description="Low complexity" evidence="5">
    <location>
        <begin position="551"/>
        <end position="571"/>
    </location>
</feature>
<evidence type="ECO:0000256" key="6">
    <source>
        <dbReference type="SAM" id="Phobius"/>
    </source>
</evidence>
<keyword evidence="9" id="KW-1185">Reference proteome</keyword>
<keyword evidence="6" id="KW-0812">Transmembrane</keyword>
<dbReference type="SMART" id="SM00220">
    <property type="entry name" value="S_TKc"/>
    <property type="match status" value="1"/>
</dbReference>
<feature type="compositionally biased region" description="Gly residues" evidence="5">
    <location>
        <begin position="334"/>
        <end position="350"/>
    </location>
</feature>
<evidence type="ECO:0000256" key="4">
    <source>
        <dbReference type="ARBA" id="ARBA00022840"/>
    </source>
</evidence>
<keyword evidence="4" id="KW-0067">ATP-binding</keyword>
<dbReference type="InterPro" id="IPR000719">
    <property type="entry name" value="Prot_kinase_dom"/>
</dbReference>
<evidence type="ECO:0000256" key="1">
    <source>
        <dbReference type="ARBA" id="ARBA00022679"/>
    </source>
</evidence>
<accession>A0A9X4ASC0</accession>
<dbReference type="InterPro" id="IPR013229">
    <property type="entry name" value="PEGA"/>
</dbReference>
<proteinExistence type="predicted"/>
<dbReference type="Proteomes" id="UP001151081">
    <property type="component" value="Unassembled WGS sequence"/>
</dbReference>
<keyword evidence="2" id="KW-0547">Nucleotide-binding</keyword>
<evidence type="ECO:0000259" key="7">
    <source>
        <dbReference type="PROSITE" id="PS50011"/>
    </source>
</evidence>
<keyword evidence="1" id="KW-0808">Transferase</keyword>
<feature type="domain" description="Protein kinase" evidence="7">
    <location>
        <begin position="16"/>
        <end position="281"/>
    </location>
</feature>
<dbReference type="Gene3D" id="3.30.200.20">
    <property type="entry name" value="Phosphorylase Kinase, domain 1"/>
    <property type="match status" value="1"/>
</dbReference>
<dbReference type="AlphaFoldDB" id="A0A9X4ASC0"/>
<dbReference type="PANTHER" id="PTHR43289">
    <property type="entry name" value="MITOGEN-ACTIVATED PROTEIN KINASE KINASE KINASE 20-RELATED"/>
    <property type="match status" value="1"/>
</dbReference>
<dbReference type="Gene3D" id="1.10.510.10">
    <property type="entry name" value="Transferase(Phosphotransferase) domain 1"/>
    <property type="match status" value="1"/>
</dbReference>
<feature type="region of interest" description="Disordered" evidence="5">
    <location>
        <begin position="317"/>
        <end position="380"/>
    </location>
</feature>
<dbReference type="EMBL" id="JAGTJJ010000003">
    <property type="protein sequence ID" value="MDC3981037.1"/>
    <property type="molecule type" value="Genomic_DNA"/>
</dbReference>
<reference evidence="8 9" key="1">
    <citation type="submission" date="2021-04" db="EMBL/GenBank/DDBJ databases">
        <title>Genome analysis of Polyangium sp.</title>
        <authorList>
            <person name="Li Y."/>
            <person name="Wang J."/>
        </authorList>
    </citation>
    <scope>NUCLEOTIDE SEQUENCE [LARGE SCALE GENOMIC DNA]</scope>
    <source>
        <strain evidence="8 9">SDU14</strain>
    </source>
</reference>
<comment type="caution">
    <text evidence="8">The sequence shown here is derived from an EMBL/GenBank/DDBJ whole genome shotgun (WGS) entry which is preliminary data.</text>
</comment>
<feature type="compositionally biased region" description="Low complexity" evidence="5">
    <location>
        <begin position="426"/>
        <end position="451"/>
    </location>
</feature>
<evidence type="ECO:0000313" key="9">
    <source>
        <dbReference type="Proteomes" id="UP001151081"/>
    </source>
</evidence>
<protein>
    <submittedName>
        <fullName evidence="8">Protein kinase</fullName>
    </submittedName>
</protein>
<dbReference type="Pfam" id="PF00069">
    <property type="entry name" value="Pkinase"/>
    <property type="match status" value="1"/>
</dbReference>
<keyword evidence="6" id="KW-0472">Membrane</keyword>
<keyword evidence="3 8" id="KW-0418">Kinase</keyword>
<feature type="region of interest" description="Disordered" evidence="5">
    <location>
        <begin position="416"/>
        <end position="461"/>
    </location>
</feature>
<evidence type="ECO:0000256" key="3">
    <source>
        <dbReference type="ARBA" id="ARBA00022777"/>
    </source>
</evidence>
<dbReference type="InterPro" id="IPR011009">
    <property type="entry name" value="Kinase-like_dom_sf"/>
</dbReference>
<feature type="region of interest" description="Disordered" evidence="5">
    <location>
        <begin position="531"/>
        <end position="571"/>
    </location>
</feature>
<keyword evidence="6" id="KW-1133">Transmembrane helix</keyword>
<dbReference type="GO" id="GO:0004674">
    <property type="term" value="F:protein serine/threonine kinase activity"/>
    <property type="evidence" value="ECO:0007669"/>
    <property type="project" value="TreeGrafter"/>
</dbReference>
<feature type="transmembrane region" description="Helical" evidence="6">
    <location>
        <begin position="391"/>
        <end position="413"/>
    </location>
</feature>
<organism evidence="8 9">
    <name type="scientific">Polyangium jinanense</name>
    <dbReference type="NCBI Taxonomy" id="2829994"/>
    <lineage>
        <taxon>Bacteria</taxon>
        <taxon>Pseudomonadati</taxon>
        <taxon>Myxococcota</taxon>
        <taxon>Polyangia</taxon>
        <taxon>Polyangiales</taxon>
        <taxon>Polyangiaceae</taxon>
        <taxon>Polyangium</taxon>
    </lineage>
</organism>
<dbReference type="PROSITE" id="PS50011">
    <property type="entry name" value="PROTEIN_KINASE_DOM"/>
    <property type="match status" value="1"/>
</dbReference>
<dbReference type="Pfam" id="PF08308">
    <property type="entry name" value="PEGA"/>
    <property type="match status" value="1"/>
</dbReference>
<dbReference type="GO" id="GO:0005524">
    <property type="term" value="F:ATP binding"/>
    <property type="evidence" value="ECO:0007669"/>
    <property type="project" value="UniProtKB-KW"/>
</dbReference>
<sequence length="582" mass="59271">MTAPQLSPGYVIAGKYSVQALLGHGGSSATYRVIDATGRAMAVRIYSPNIAQRPEVMTMIEQIYTATNGLPPDAVLPVLDAGYDPQTAAPFTVTELSPTPSIAQLVSQRPLSPQEVAQIAQNMARTLDNAHVRQLMHHALKPTNVFVAPQGFAVRVMDFGAGLARSYVQTNEGYAIAAPWVAPEQMQGGAPAGPAADVFAMGLVLFYALTGRPYWRSCQGAQPDLASWQHELVGPRQPASQRAQELGAMVSPVLDAVFNRALALDPNERFRQASELAVAFSAAANMPEMATSATIAFPAIGGADPMGPTAAVPVYQPVGSNDGSGYPPPPPPGGGMGGPGMGGPGMGPGGPANADMGMGMGMGMGPGPGPAAPTTAAPRLPMDAGGGSKKLPIIIGVAAVLLIGGAVGAFIIAGGKDKKEGEDPNAPIAITPTGAPTTTGDSTAAPPSTGETPPPTPPPAAEEVEVAIKCSPGCDTIKVDDKAIEDPSTLKLAPGAHKVELSKAGYVTQNDDITIEAGKKFEKEYKLAEAPKETAQAANTAKSSGSGGGSTTKTNPTPTTKPTSTAKTGTKCTGVGLFKKCK</sequence>
<evidence type="ECO:0000313" key="8">
    <source>
        <dbReference type="EMBL" id="MDC3981037.1"/>
    </source>
</evidence>
<evidence type="ECO:0000256" key="5">
    <source>
        <dbReference type="SAM" id="MobiDB-lite"/>
    </source>
</evidence>